<name>A0A8E2DW84_9PEZI</name>
<keyword evidence="1" id="KW-1133">Transmembrane helix</keyword>
<dbReference type="AlphaFoldDB" id="A0A8E2DW84"/>
<keyword evidence="3" id="KW-1185">Reference proteome</keyword>
<evidence type="ECO:0000256" key="1">
    <source>
        <dbReference type="SAM" id="Phobius"/>
    </source>
</evidence>
<feature type="transmembrane region" description="Helical" evidence="1">
    <location>
        <begin position="40"/>
        <end position="61"/>
    </location>
</feature>
<keyword evidence="1" id="KW-0472">Membrane</keyword>
<gene>
    <name evidence="2" type="ORF">K432DRAFT_412076</name>
</gene>
<feature type="transmembrane region" description="Helical" evidence="1">
    <location>
        <begin position="73"/>
        <end position="91"/>
    </location>
</feature>
<accession>A0A8E2DW84</accession>
<organism evidence="2 3">
    <name type="scientific">Lepidopterella palustris CBS 459.81</name>
    <dbReference type="NCBI Taxonomy" id="1314670"/>
    <lineage>
        <taxon>Eukaryota</taxon>
        <taxon>Fungi</taxon>
        <taxon>Dikarya</taxon>
        <taxon>Ascomycota</taxon>
        <taxon>Pezizomycotina</taxon>
        <taxon>Dothideomycetes</taxon>
        <taxon>Pleosporomycetidae</taxon>
        <taxon>Mytilinidiales</taxon>
        <taxon>Argynnaceae</taxon>
        <taxon>Lepidopterella</taxon>
    </lineage>
</organism>
<evidence type="ECO:0000313" key="3">
    <source>
        <dbReference type="Proteomes" id="UP000250266"/>
    </source>
</evidence>
<dbReference type="EMBL" id="KV747338">
    <property type="protein sequence ID" value="OCK72686.1"/>
    <property type="molecule type" value="Genomic_DNA"/>
</dbReference>
<protein>
    <submittedName>
        <fullName evidence="2">Uncharacterized protein</fullName>
    </submittedName>
</protein>
<proteinExistence type="predicted"/>
<evidence type="ECO:0000313" key="2">
    <source>
        <dbReference type="EMBL" id="OCK72686.1"/>
    </source>
</evidence>
<dbReference type="Proteomes" id="UP000250266">
    <property type="component" value="Unassembled WGS sequence"/>
</dbReference>
<reference evidence="2 3" key="1">
    <citation type="journal article" date="2016" name="Nat. Commun.">
        <title>Ectomycorrhizal ecology is imprinted in the genome of the dominant symbiotic fungus Cenococcum geophilum.</title>
        <authorList>
            <consortium name="DOE Joint Genome Institute"/>
            <person name="Peter M."/>
            <person name="Kohler A."/>
            <person name="Ohm R.A."/>
            <person name="Kuo A."/>
            <person name="Krutzmann J."/>
            <person name="Morin E."/>
            <person name="Arend M."/>
            <person name="Barry K.W."/>
            <person name="Binder M."/>
            <person name="Choi C."/>
            <person name="Clum A."/>
            <person name="Copeland A."/>
            <person name="Grisel N."/>
            <person name="Haridas S."/>
            <person name="Kipfer T."/>
            <person name="LaButti K."/>
            <person name="Lindquist E."/>
            <person name="Lipzen A."/>
            <person name="Maire R."/>
            <person name="Meier B."/>
            <person name="Mihaltcheva S."/>
            <person name="Molinier V."/>
            <person name="Murat C."/>
            <person name="Poggeler S."/>
            <person name="Quandt C.A."/>
            <person name="Sperisen C."/>
            <person name="Tritt A."/>
            <person name="Tisserant E."/>
            <person name="Crous P.W."/>
            <person name="Henrissat B."/>
            <person name="Nehls U."/>
            <person name="Egli S."/>
            <person name="Spatafora J.W."/>
            <person name="Grigoriev I.V."/>
            <person name="Martin F.M."/>
        </authorList>
    </citation>
    <scope>NUCLEOTIDE SEQUENCE [LARGE SCALE GENOMIC DNA]</scope>
    <source>
        <strain evidence="2 3">CBS 459.81</strain>
    </source>
</reference>
<keyword evidence="1" id="KW-0812">Transmembrane</keyword>
<sequence>MIWKLEVGTRACINADDAGLGHVISAAVHVRERDRHGGGVSGVAGLQGCFGILAASLLAVAGLDSVDQSISHFPFLFIGDMTGGIANYMTWGKS</sequence>